<dbReference type="FunFam" id="2.60.40.10:FF:000421">
    <property type="entry name" value="LOW QUALITY PROTEIN: obscurin"/>
    <property type="match status" value="1"/>
</dbReference>
<comment type="subcellular location">
    <subcellularLocation>
        <location evidence="1">Cytoplasm</location>
    </subcellularLocation>
</comment>
<evidence type="ECO:0000256" key="2">
    <source>
        <dbReference type="ARBA" id="ARBA00022490"/>
    </source>
</evidence>
<dbReference type="Pfam" id="PF07679">
    <property type="entry name" value="I-set"/>
    <property type="match status" value="1"/>
</dbReference>
<dbReference type="Proteomes" id="UP000567822">
    <property type="component" value="Unassembled WGS sequence"/>
</dbReference>
<dbReference type="PROSITE" id="PS50835">
    <property type="entry name" value="IG_LIKE"/>
    <property type="match status" value="1"/>
</dbReference>
<dbReference type="EMBL" id="VXAN01000120">
    <property type="protein sequence ID" value="NXK63021.1"/>
    <property type="molecule type" value="Genomic_DNA"/>
</dbReference>
<dbReference type="InterPro" id="IPR013098">
    <property type="entry name" value="Ig_I-set"/>
</dbReference>
<keyword evidence="2" id="KW-0963">Cytoplasm</keyword>
<evidence type="ECO:0000256" key="1">
    <source>
        <dbReference type="ARBA" id="ARBA00004496"/>
    </source>
</evidence>
<dbReference type="PANTHER" id="PTHR35971:SF6">
    <property type="entry name" value="OBSCURIN-LIKE PROTEIN 1"/>
    <property type="match status" value="1"/>
</dbReference>
<evidence type="ECO:0000256" key="4">
    <source>
        <dbReference type="ARBA" id="ARBA00023157"/>
    </source>
</evidence>
<dbReference type="GO" id="GO:0005737">
    <property type="term" value="C:cytoplasm"/>
    <property type="evidence" value="ECO:0007669"/>
    <property type="project" value="UniProtKB-SubCell"/>
</dbReference>
<evidence type="ECO:0000259" key="5">
    <source>
        <dbReference type="PROSITE" id="PS50835"/>
    </source>
</evidence>
<dbReference type="InterPro" id="IPR003599">
    <property type="entry name" value="Ig_sub"/>
</dbReference>
<gene>
    <name evidence="6" type="primary">Obscn_6</name>
    <name evidence="6" type="ORF">SYLVIR_R15288</name>
</gene>
<evidence type="ECO:0000256" key="3">
    <source>
        <dbReference type="ARBA" id="ARBA00022553"/>
    </source>
</evidence>
<reference evidence="6 7" key="1">
    <citation type="submission" date="2019-09" db="EMBL/GenBank/DDBJ databases">
        <title>Bird 10,000 Genomes (B10K) Project - Family phase.</title>
        <authorList>
            <person name="Zhang G."/>
        </authorList>
    </citation>
    <scope>NUCLEOTIDE SEQUENCE [LARGE SCALE GENOMIC DNA]</scope>
    <source>
        <strain evidence="6">B10K-DU-009-59</strain>
        <tissue evidence="6">Muscle</tissue>
    </source>
</reference>
<evidence type="ECO:0000313" key="7">
    <source>
        <dbReference type="Proteomes" id="UP000567822"/>
    </source>
</evidence>
<dbReference type="InterPro" id="IPR052385">
    <property type="entry name" value="Obscurin/Obscurin-like_Reg"/>
</dbReference>
<evidence type="ECO:0000313" key="6">
    <source>
        <dbReference type="EMBL" id="NXK63021.1"/>
    </source>
</evidence>
<sequence length="107" mass="11506">LLLLCHAEEAAVVVSGLRSTDVFVGESATFTCELSPPGVKNVQWWLDGTPLHNNLVTEISEQDDGRIHTLTLNDVACHDSGTVTFRAGSLISSAKLLVKGIFPMSKK</sequence>
<dbReference type="InterPro" id="IPR007110">
    <property type="entry name" value="Ig-like_dom"/>
</dbReference>
<dbReference type="SUPFAM" id="SSF48726">
    <property type="entry name" value="Immunoglobulin"/>
    <property type="match status" value="1"/>
</dbReference>
<dbReference type="InterPro" id="IPR013783">
    <property type="entry name" value="Ig-like_fold"/>
</dbReference>
<dbReference type="AlphaFoldDB" id="A0A7L0L2C1"/>
<protein>
    <submittedName>
        <fullName evidence="6">OBSCN protein</fullName>
    </submittedName>
</protein>
<feature type="non-terminal residue" evidence="6">
    <location>
        <position position="1"/>
    </location>
</feature>
<keyword evidence="7" id="KW-1185">Reference proteome</keyword>
<dbReference type="SMART" id="SM00409">
    <property type="entry name" value="IG"/>
    <property type="match status" value="1"/>
</dbReference>
<dbReference type="PANTHER" id="PTHR35971">
    <property type="entry name" value="SI:DKEY-31G6.6"/>
    <property type="match status" value="1"/>
</dbReference>
<accession>A0A7L0L2C1</accession>
<dbReference type="CDD" id="cd00096">
    <property type="entry name" value="Ig"/>
    <property type="match status" value="1"/>
</dbReference>
<feature type="non-terminal residue" evidence="6">
    <location>
        <position position="107"/>
    </location>
</feature>
<keyword evidence="4" id="KW-1015">Disulfide bond</keyword>
<organism evidence="6 7">
    <name type="scientific">Sylvietta virens</name>
    <name type="common">Green crombec</name>
    <dbReference type="NCBI Taxonomy" id="208069"/>
    <lineage>
        <taxon>Eukaryota</taxon>
        <taxon>Metazoa</taxon>
        <taxon>Chordata</taxon>
        <taxon>Craniata</taxon>
        <taxon>Vertebrata</taxon>
        <taxon>Euteleostomi</taxon>
        <taxon>Archelosauria</taxon>
        <taxon>Archosauria</taxon>
        <taxon>Dinosauria</taxon>
        <taxon>Saurischia</taxon>
        <taxon>Theropoda</taxon>
        <taxon>Coelurosauria</taxon>
        <taxon>Aves</taxon>
        <taxon>Neognathae</taxon>
        <taxon>Neoaves</taxon>
        <taxon>Telluraves</taxon>
        <taxon>Australaves</taxon>
        <taxon>Passeriformes</taxon>
        <taxon>Sylvioidea</taxon>
        <taxon>Sylviidae</taxon>
        <taxon>Acrocephalinae</taxon>
        <taxon>Sylvietta</taxon>
    </lineage>
</organism>
<comment type="caution">
    <text evidence="6">The sequence shown here is derived from an EMBL/GenBank/DDBJ whole genome shotgun (WGS) entry which is preliminary data.</text>
</comment>
<name>A0A7L0L2C1_9SYLV</name>
<dbReference type="InterPro" id="IPR036179">
    <property type="entry name" value="Ig-like_dom_sf"/>
</dbReference>
<dbReference type="Gene3D" id="2.60.40.10">
    <property type="entry name" value="Immunoglobulins"/>
    <property type="match status" value="1"/>
</dbReference>
<feature type="domain" description="Ig-like" evidence="5">
    <location>
        <begin position="9"/>
        <end position="84"/>
    </location>
</feature>
<keyword evidence="3" id="KW-0597">Phosphoprotein</keyword>
<proteinExistence type="predicted"/>